<feature type="compositionally biased region" description="Basic and acidic residues" evidence="1">
    <location>
        <begin position="31"/>
        <end position="50"/>
    </location>
</feature>
<dbReference type="PANTHER" id="PTHR28634:SF1">
    <property type="entry name" value="ZINC FINGER B-BOX DOMAIN-CONTAINING PROTEIN 1"/>
    <property type="match status" value="1"/>
</dbReference>
<gene>
    <name evidence="2" type="ORF">JZ751_025390</name>
</gene>
<protein>
    <submittedName>
        <fullName evidence="2">Uncharacterized protein</fullName>
    </submittedName>
</protein>
<feature type="compositionally biased region" description="Basic and acidic residues" evidence="1">
    <location>
        <begin position="214"/>
        <end position="224"/>
    </location>
</feature>
<reference evidence="2" key="1">
    <citation type="thesis" date="2021" institute="BYU ScholarsArchive" country="Provo, UT, USA">
        <title>Applications of and Algorithms for Genome Assembly and Genomic Analyses with an Emphasis on Marine Teleosts.</title>
        <authorList>
            <person name="Pickett B.D."/>
        </authorList>
    </citation>
    <scope>NUCLEOTIDE SEQUENCE</scope>
    <source>
        <strain evidence="2">HI-2016</strain>
    </source>
</reference>
<evidence type="ECO:0000313" key="2">
    <source>
        <dbReference type="EMBL" id="KAG9338721.1"/>
    </source>
</evidence>
<dbReference type="EMBL" id="JAFBMS010000062">
    <property type="protein sequence ID" value="KAG9338721.1"/>
    <property type="molecule type" value="Genomic_DNA"/>
</dbReference>
<sequence length="473" mass="50854">MTSRDKSICSSPPTAPSRRDESPELPLSELNPRDKSAEFLKPELNSRDESPGLPPPEINLGCNSTGSSPPTPISDRDKSPDSPLPGLNSRAESPESPRPLITYKSRSTRSPPLTPLSSRTRSPQSPPFELSPTSLLMGSPQRPTSPETLLSVRSPRPAHPSSETHSVLAKPPLSPSLMKQASARPLHPTLLSKQWRSNQSSISSEAAAASGSDSHPDFDQEMTDKPYFISDPSLALYSLARCSDRYPGLDGFLTLGLDPSPNSDSSNPLPADVSRVCENPTERLVGGPECWRPGSSLRECADDHLVTDIMSSRLFGSPSPVSRSSQAASPTKKMGFSGGTEARPRSGRNTPRSARPVSAGLSPQATPWASPQPRPQSSPWPRPRSRAAQEIQEIECVARGDIEDQLLEEEADLLALASLEKELRRMSGKGTALGDPQGVSPPYPRAEVETRRVRGGPKRWVSVGVEKGLITGS</sequence>
<dbReference type="Proteomes" id="UP000824540">
    <property type="component" value="Unassembled WGS sequence"/>
</dbReference>
<organism evidence="2 3">
    <name type="scientific">Albula glossodonta</name>
    <name type="common">roundjaw bonefish</name>
    <dbReference type="NCBI Taxonomy" id="121402"/>
    <lineage>
        <taxon>Eukaryota</taxon>
        <taxon>Metazoa</taxon>
        <taxon>Chordata</taxon>
        <taxon>Craniata</taxon>
        <taxon>Vertebrata</taxon>
        <taxon>Euteleostomi</taxon>
        <taxon>Actinopterygii</taxon>
        <taxon>Neopterygii</taxon>
        <taxon>Teleostei</taxon>
        <taxon>Albuliformes</taxon>
        <taxon>Albulidae</taxon>
        <taxon>Albula</taxon>
    </lineage>
</organism>
<feature type="region of interest" description="Disordered" evidence="1">
    <location>
        <begin position="427"/>
        <end position="455"/>
    </location>
</feature>
<feature type="compositionally biased region" description="Polar residues" evidence="1">
    <location>
        <begin position="319"/>
        <end position="329"/>
    </location>
</feature>
<feature type="compositionally biased region" description="Low complexity" evidence="1">
    <location>
        <begin position="108"/>
        <end position="123"/>
    </location>
</feature>
<feature type="region of interest" description="Disordered" evidence="1">
    <location>
        <begin position="1"/>
        <end position="225"/>
    </location>
</feature>
<name>A0A8T2NID6_9TELE</name>
<feature type="compositionally biased region" description="Pro residues" evidence="1">
    <location>
        <begin position="370"/>
        <end position="382"/>
    </location>
</feature>
<feature type="compositionally biased region" description="Low complexity" evidence="1">
    <location>
        <begin position="197"/>
        <end position="213"/>
    </location>
</feature>
<dbReference type="InterPro" id="IPR037688">
    <property type="entry name" value="ZBBX"/>
</dbReference>
<accession>A0A8T2NID6</accession>
<feature type="region of interest" description="Disordered" evidence="1">
    <location>
        <begin position="313"/>
        <end position="392"/>
    </location>
</feature>
<dbReference type="AlphaFoldDB" id="A0A8T2NID6"/>
<dbReference type="OrthoDB" id="10664400at2759"/>
<keyword evidence="3" id="KW-1185">Reference proteome</keyword>
<comment type="caution">
    <text evidence="2">The sequence shown here is derived from an EMBL/GenBank/DDBJ whole genome shotgun (WGS) entry which is preliminary data.</text>
</comment>
<proteinExistence type="predicted"/>
<dbReference type="PANTHER" id="PTHR28634">
    <property type="entry name" value="ZINC FINGER B-BOX DOMAIN-CONTAINING PROTEIN 1"/>
    <property type="match status" value="1"/>
</dbReference>
<feature type="compositionally biased region" description="Polar residues" evidence="1">
    <location>
        <begin position="131"/>
        <end position="148"/>
    </location>
</feature>
<evidence type="ECO:0000256" key="1">
    <source>
        <dbReference type="SAM" id="MobiDB-lite"/>
    </source>
</evidence>
<evidence type="ECO:0000313" key="3">
    <source>
        <dbReference type="Proteomes" id="UP000824540"/>
    </source>
</evidence>